<dbReference type="AlphaFoldDB" id="S9V903"/>
<dbReference type="SUPFAM" id="SSF47473">
    <property type="entry name" value="EF-hand"/>
    <property type="match status" value="3"/>
</dbReference>
<sequence>MVETDAVAQTALAKIRKEVQQRRLRLDPFFHDFDKLKCGRVTRDQFARVLSMTRVLALTPAEVEAVAAHFAAGQANRGAVCYVPFLEALRQGGGSALGATAASQGEASATATAAAAVGRPLSEKDQATLDAAMAVFRHQVRIQNLSVVPPFYDFDPLRTGRVTRSQFARSLPFKSIDSRVLELMLTRYADETGENVCYLPWCHAVDDTLRSQPAEVDGRRTHIGSTTAAMSSFFNGTTRNPNLSADELVELLRAQCAMYKLRCEDYFADSDKFHTGIVNAAQFESALGRMQLVGFALSSENVAALVRCYALEDHLHPTDRAAAEAADSTVKNTALYNSLTQANRHLARVNYKSFLYDINPRNFPIETAEVDPATGSRQQSVNYFASRHRPDVYLDHPETAATADSKMSTFVAADGKSEKECADALLDRIRRLVLTNRIYLSPVFRDFDHVMKSIKEHRTCTAARFARGLATQNIILPERELELLTRKYTTPRADGTPSEEVNYYQFVRDVDPSQAPLPAAAAAGPAARPGAPSAVQRLQQAADNTFWRPATTLEELLERMVREAHARHLRPAAFFLDFDPLRCGEVQEGKFISALTLSGIALQAPEVELLQSSYRSARVPQFINLGAFLRDLNSFTIEDTADATFFHAQLSQDRAQKVVSTAKLSADDAAARAAARLTPAEQQMLQLATARLQHDVRSHNALLMPFFQDFDRYHQGTITETNFRQALARHRFCLSPAECDVLVRYYAPLDDPQRVEYRRFVADVGFEESAPPAPPATAGLLQSAKSTTASAGADPAAVAATVEEVLEKICCFLQEYHGCIDEFFPDGDELRHQHISQMRFRSGLSALGDATSLYLTEDELVALEQTFACAQDPTRVSYPLFAQRIRVKMDAGDGLAAVSERRAGSARAPTEVSIRQLAATQPTAAAAVAVGESQEERLFIATMLKVRRLLAARRTNALPAFREYDTSRKGRVKESQFFSCLISLGVRLSPLESDAIAGAYGLGNGEIGYVRFVEEVDSSAFATSS</sequence>
<protein>
    <submittedName>
        <fullName evidence="1">Uncharacterized protein</fullName>
    </submittedName>
</protein>
<gene>
    <name evidence="1" type="ORF">STCU_09460</name>
</gene>
<dbReference type="PANTHER" id="PTHR20875">
    <property type="entry name" value="EF-HAND CALCIUM-BINDING DOMAIN-CONTAINING PROTEIN 6-RELATED"/>
    <property type="match status" value="1"/>
</dbReference>
<dbReference type="Proteomes" id="UP000015354">
    <property type="component" value="Unassembled WGS sequence"/>
</dbReference>
<dbReference type="PANTHER" id="PTHR20875:SF0">
    <property type="entry name" value="GH12158P"/>
    <property type="match status" value="1"/>
</dbReference>
<keyword evidence="2" id="KW-1185">Reference proteome</keyword>
<evidence type="ECO:0000313" key="1">
    <source>
        <dbReference type="EMBL" id="EPY19440.1"/>
    </source>
</evidence>
<name>S9V903_9TRYP</name>
<dbReference type="InterPro" id="IPR052603">
    <property type="entry name" value="EFCB6"/>
</dbReference>
<dbReference type="OrthoDB" id="272072at2759"/>
<organism evidence="1 2">
    <name type="scientific">Strigomonas culicis</name>
    <dbReference type="NCBI Taxonomy" id="28005"/>
    <lineage>
        <taxon>Eukaryota</taxon>
        <taxon>Discoba</taxon>
        <taxon>Euglenozoa</taxon>
        <taxon>Kinetoplastea</taxon>
        <taxon>Metakinetoplastina</taxon>
        <taxon>Trypanosomatida</taxon>
        <taxon>Trypanosomatidae</taxon>
        <taxon>Strigomonadinae</taxon>
        <taxon>Strigomonas</taxon>
    </lineage>
</organism>
<dbReference type="Gene3D" id="1.10.238.10">
    <property type="entry name" value="EF-hand"/>
    <property type="match status" value="3"/>
</dbReference>
<proteinExistence type="predicted"/>
<evidence type="ECO:0000313" key="2">
    <source>
        <dbReference type="Proteomes" id="UP000015354"/>
    </source>
</evidence>
<reference evidence="1 2" key="1">
    <citation type="journal article" date="2013" name="PLoS ONE">
        <title>Predicting the Proteins of Angomonas deanei, Strigomonas culicis and Their Respective Endosymbionts Reveals New Aspects of the Trypanosomatidae Family.</title>
        <authorList>
            <person name="Motta M.C."/>
            <person name="Martins A.C."/>
            <person name="de Souza S.S."/>
            <person name="Catta-Preta C.M."/>
            <person name="Silva R."/>
            <person name="Klein C.C."/>
            <person name="de Almeida L.G."/>
            <person name="de Lima Cunha O."/>
            <person name="Ciapina L.P."/>
            <person name="Brocchi M."/>
            <person name="Colabardini A.C."/>
            <person name="de Araujo Lima B."/>
            <person name="Machado C.R."/>
            <person name="de Almeida Soares C.M."/>
            <person name="Probst C.M."/>
            <person name="de Menezes C.B."/>
            <person name="Thompson C.E."/>
            <person name="Bartholomeu D.C."/>
            <person name="Gradia D.F."/>
            <person name="Pavoni D.P."/>
            <person name="Grisard E.C."/>
            <person name="Fantinatti-Garboggini F."/>
            <person name="Marchini F.K."/>
            <person name="Rodrigues-Luiz G.F."/>
            <person name="Wagner G."/>
            <person name="Goldman G.H."/>
            <person name="Fietto J.L."/>
            <person name="Elias M.C."/>
            <person name="Goldman M.H."/>
            <person name="Sagot M.F."/>
            <person name="Pereira M."/>
            <person name="Stoco P.H."/>
            <person name="de Mendonca-Neto R.P."/>
            <person name="Teixeira S.M."/>
            <person name="Maciel T.E."/>
            <person name="de Oliveira Mendes T.A."/>
            <person name="Urmenyi T.P."/>
            <person name="de Souza W."/>
            <person name="Schenkman S."/>
            <person name="de Vasconcelos A.T."/>
        </authorList>
    </citation>
    <scope>NUCLEOTIDE SEQUENCE [LARGE SCALE GENOMIC DNA]</scope>
</reference>
<comment type="caution">
    <text evidence="1">The sequence shown here is derived from an EMBL/GenBank/DDBJ whole genome shotgun (WGS) entry which is preliminary data.</text>
</comment>
<dbReference type="InterPro" id="IPR011992">
    <property type="entry name" value="EF-hand-dom_pair"/>
</dbReference>
<dbReference type="EMBL" id="ATMH01009460">
    <property type="protein sequence ID" value="EPY19440.1"/>
    <property type="molecule type" value="Genomic_DNA"/>
</dbReference>
<accession>S9V903</accession>